<dbReference type="Gene3D" id="1.10.1740.10">
    <property type="match status" value="1"/>
</dbReference>
<dbReference type="CDD" id="cd06171">
    <property type="entry name" value="Sigma70_r4"/>
    <property type="match status" value="1"/>
</dbReference>
<keyword evidence="2 6" id="KW-0805">Transcription regulation</keyword>
<evidence type="ECO:0000256" key="3">
    <source>
        <dbReference type="ARBA" id="ARBA00023082"/>
    </source>
</evidence>
<evidence type="ECO:0000256" key="1">
    <source>
        <dbReference type="ARBA" id="ARBA00010641"/>
    </source>
</evidence>
<dbReference type="GO" id="GO:0006950">
    <property type="term" value="P:response to stress"/>
    <property type="evidence" value="ECO:0007669"/>
    <property type="project" value="UniProtKB-ARBA"/>
</dbReference>
<dbReference type="Gene3D" id="1.10.10.10">
    <property type="entry name" value="Winged helix-like DNA-binding domain superfamily/Winged helix DNA-binding domain"/>
    <property type="match status" value="1"/>
</dbReference>
<dbReference type="InterPro" id="IPR039425">
    <property type="entry name" value="RNA_pol_sigma-70-like"/>
</dbReference>
<name>A0A4P6M395_9FIRM</name>
<dbReference type="InterPro" id="IPR036388">
    <property type="entry name" value="WH-like_DNA-bd_sf"/>
</dbReference>
<keyword evidence="3 6" id="KW-0731">Sigma factor</keyword>
<gene>
    <name evidence="9" type="primary">sigE_3</name>
    <name evidence="9" type="ORF">PMF13cell1_05270</name>
</gene>
<comment type="similarity">
    <text evidence="1 6">Belongs to the sigma-70 factor family. ECF subfamily.</text>
</comment>
<evidence type="ECO:0000256" key="6">
    <source>
        <dbReference type="RuleBase" id="RU000716"/>
    </source>
</evidence>
<dbReference type="EMBL" id="CP035945">
    <property type="protein sequence ID" value="QBE99691.1"/>
    <property type="molecule type" value="Genomic_DNA"/>
</dbReference>
<dbReference type="Pfam" id="PF04542">
    <property type="entry name" value="Sigma70_r2"/>
    <property type="match status" value="1"/>
</dbReference>
<reference evidence="9 10" key="1">
    <citation type="submission" date="2019-01" db="EMBL/GenBank/DDBJ databases">
        <title>PMF-metabolizing Aryl O-demethylase.</title>
        <authorList>
            <person name="Kim M."/>
        </authorList>
    </citation>
    <scope>NUCLEOTIDE SEQUENCE [LARGE SCALE GENOMIC DNA]</scope>
    <source>
        <strain evidence="9 10">PMF1</strain>
    </source>
</reference>
<dbReference type="InterPro" id="IPR013325">
    <property type="entry name" value="RNA_pol_sigma_r2"/>
</dbReference>
<evidence type="ECO:0000259" key="8">
    <source>
        <dbReference type="Pfam" id="PF08281"/>
    </source>
</evidence>
<sequence>MHREELRDMTDDQLMEMVRDKNLRQAYDVLVLRHYREAVRFCMKMLGDEQSALDIVQDSFADIYVQRERISVSGAFRTYLFAVVKHKALDELRRNSRHRTEELDAEKVEMPGCSPPSPEEIYVKKEEYAELLQWIEELPEDYRQALILFCVDGLSYEEIARAMGKNLPQVRILLHRARKKLQRQRREQR</sequence>
<feature type="domain" description="RNA polymerase sigma-70 region 2" evidence="7">
    <location>
        <begin position="30"/>
        <end position="97"/>
    </location>
</feature>
<evidence type="ECO:0000313" key="9">
    <source>
        <dbReference type="EMBL" id="QBE99691.1"/>
    </source>
</evidence>
<dbReference type="GO" id="GO:0006352">
    <property type="term" value="P:DNA-templated transcription initiation"/>
    <property type="evidence" value="ECO:0007669"/>
    <property type="project" value="InterPro"/>
</dbReference>
<protein>
    <recommendedName>
        <fullName evidence="6">RNA polymerase sigma factor</fullName>
    </recommendedName>
</protein>
<dbReference type="Pfam" id="PF08281">
    <property type="entry name" value="Sigma70_r4_2"/>
    <property type="match status" value="1"/>
</dbReference>
<dbReference type="AlphaFoldDB" id="A0A4P6M395"/>
<accession>A0A4P6M395</accession>
<feature type="domain" description="RNA polymerase sigma factor 70 region 4 type 2" evidence="8">
    <location>
        <begin position="130"/>
        <end position="181"/>
    </location>
</feature>
<dbReference type="InterPro" id="IPR013324">
    <property type="entry name" value="RNA_pol_sigma_r3/r4-like"/>
</dbReference>
<dbReference type="InterPro" id="IPR000838">
    <property type="entry name" value="RNA_pol_sigma70_ECF_CS"/>
</dbReference>
<dbReference type="InterPro" id="IPR013249">
    <property type="entry name" value="RNA_pol_sigma70_r4_t2"/>
</dbReference>
<evidence type="ECO:0000256" key="2">
    <source>
        <dbReference type="ARBA" id="ARBA00023015"/>
    </source>
</evidence>
<dbReference type="PROSITE" id="PS01063">
    <property type="entry name" value="SIGMA70_ECF"/>
    <property type="match status" value="1"/>
</dbReference>
<dbReference type="PANTHER" id="PTHR43133">
    <property type="entry name" value="RNA POLYMERASE ECF-TYPE SIGMA FACTO"/>
    <property type="match status" value="1"/>
</dbReference>
<dbReference type="RefSeq" id="WP_130182682.1">
    <property type="nucleotide sequence ID" value="NZ_CP035945.1"/>
</dbReference>
<proteinExistence type="inferred from homology"/>
<evidence type="ECO:0000256" key="4">
    <source>
        <dbReference type="ARBA" id="ARBA00023125"/>
    </source>
</evidence>
<dbReference type="SUPFAM" id="SSF88659">
    <property type="entry name" value="Sigma3 and sigma4 domains of RNA polymerase sigma factors"/>
    <property type="match status" value="1"/>
</dbReference>
<organism evidence="9 10">
    <name type="scientific">Blautia producta</name>
    <dbReference type="NCBI Taxonomy" id="33035"/>
    <lineage>
        <taxon>Bacteria</taxon>
        <taxon>Bacillati</taxon>
        <taxon>Bacillota</taxon>
        <taxon>Clostridia</taxon>
        <taxon>Lachnospirales</taxon>
        <taxon>Lachnospiraceae</taxon>
        <taxon>Blautia</taxon>
    </lineage>
</organism>
<dbReference type="Proteomes" id="UP000289794">
    <property type="component" value="Chromosome"/>
</dbReference>
<dbReference type="KEGG" id="bpro:PMF13cell1_05270"/>
<dbReference type="GO" id="GO:0016987">
    <property type="term" value="F:sigma factor activity"/>
    <property type="evidence" value="ECO:0007669"/>
    <property type="project" value="UniProtKB-KW"/>
</dbReference>
<evidence type="ECO:0000256" key="5">
    <source>
        <dbReference type="ARBA" id="ARBA00023163"/>
    </source>
</evidence>
<dbReference type="PANTHER" id="PTHR43133:SF8">
    <property type="entry name" value="RNA POLYMERASE SIGMA FACTOR HI_1459-RELATED"/>
    <property type="match status" value="1"/>
</dbReference>
<keyword evidence="5 6" id="KW-0804">Transcription</keyword>
<dbReference type="GO" id="GO:0003677">
    <property type="term" value="F:DNA binding"/>
    <property type="evidence" value="ECO:0007669"/>
    <property type="project" value="UniProtKB-KW"/>
</dbReference>
<evidence type="ECO:0000259" key="7">
    <source>
        <dbReference type="Pfam" id="PF04542"/>
    </source>
</evidence>
<dbReference type="InterPro" id="IPR014284">
    <property type="entry name" value="RNA_pol_sigma-70_dom"/>
</dbReference>
<keyword evidence="4 6" id="KW-0238">DNA-binding</keyword>
<dbReference type="SUPFAM" id="SSF88946">
    <property type="entry name" value="Sigma2 domain of RNA polymerase sigma factors"/>
    <property type="match status" value="1"/>
</dbReference>
<evidence type="ECO:0000313" key="10">
    <source>
        <dbReference type="Proteomes" id="UP000289794"/>
    </source>
</evidence>
<dbReference type="NCBIfam" id="TIGR02937">
    <property type="entry name" value="sigma70-ECF"/>
    <property type="match status" value="1"/>
</dbReference>
<dbReference type="InterPro" id="IPR007627">
    <property type="entry name" value="RNA_pol_sigma70_r2"/>
</dbReference>